<dbReference type="EMBL" id="QGNW01000011">
    <property type="protein sequence ID" value="RVX18429.1"/>
    <property type="molecule type" value="Genomic_DNA"/>
</dbReference>
<dbReference type="Pfam" id="PF07727">
    <property type="entry name" value="RVT_2"/>
    <property type="match status" value="1"/>
</dbReference>
<name>A0A438KB29_VITVI</name>
<evidence type="ECO:0000259" key="1">
    <source>
        <dbReference type="Pfam" id="PF07727"/>
    </source>
</evidence>
<evidence type="ECO:0000313" key="3">
    <source>
        <dbReference type="Proteomes" id="UP000288805"/>
    </source>
</evidence>
<comment type="caution">
    <text evidence="2">The sequence shown here is derived from an EMBL/GenBank/DDBJ whole genome shotgun (WGS) entry which is preliminary data.</text>
</comment>
<organism evidence="2 3">
    <name type="scientific">Vitis vinifera</name>
    <name type="common">Grape</name>
    <dbReference type="NCBI Taxonomy" id="29760"/>
    <lineage>
        <taxon>Eukaryota</taxon>
        <taxon>Viridiplantae</taxon>
        <taxon>Streptophyta</taxon>
        <taxon>Embryophyta</taxon>
        <taxon>Tracheophyta</taxon>
        <taxon>Spermatophyta</taxon>
        <taxon>Magnoliopsida</taxon>
        <taxon>eudicotyledons</taxon>
        <taxon>Gunneridae</taxon>
        <taxon>Pentapetalae</taxon>
        <taxon>rosids</taxon>
        <taxon>Vitales</taxon>
        <taxon>Vitaceae</taxon>
        <taxon>Viteae</taxon>
        <taxon>Vitis</taxon>
    </lineage>
</organism>
<dbReference type="AlphaFoldDB" id="A0A438KB29"/>
<dbReference type="CDD" id="cd09272">
    <property type="entry name" value="RNase_HI_RT_Ty1"/>
    <property type="match status" value="1"/>
</dbReference>
<proteinExistence type="predicted"/>
<gene>
    <name evidence="2" type="primary">RE1_440</name>
    <name evidence="2" type="ORF">CK203_006306</name>
</gene>
<dbReference type="PANTHER" id="PTHR11439">
    <property type="entry name" value="GAG-POL-RELATED RETROTRANSPOSON"/>
    <property type="match status" value="1"/>
</dbReference>
<protein>
    <submittedName>
        <fullName evidence="2">Retrovirus-related Pol polyprotein from transposon RE1</fullName>
    </submittedName>
</protein>
<dbReference type="PANTHER" id="PTHR11439:SF440">
    <property type="entry name" value="INTEGRASE CATALYTIC DOMAIN-CONTAINING PROTEIN"/>
    <property type="match status" value="1"/>
</dbReference>
<dbReference type="Proteomes" id="UP000288805">
    <property type="component" value="Unassembled WGS sequence"/>
</dbReference>
<feature type="domain" description="Reverse transcriptase Ty1/copia-type" evidence="1">
    <location>
        <begin position="129"/>
        <end position="175"/>
    </location>
</feature>
<evidence type="ECO:0000313" key="2">
    <source>
        <dbReference type="EMBL" id="RVX18429.1"/>
    </source>
</evidence>
<accession>A0A438KB29</accession>
<sequence length="349" mass="39437">MPQLGLDNSSSPSHSSLPIDPVPSDLDLLIALRKVVRSCTIHPISNFVSYHRLSSSFFASSSHLSSIEIPKNVQEAFGDPRWKTVVVEEVKALKKWNMGTCYPTERLPGDFCIGGKIEHNSNSSLFGCYDWPLQQLDIKNAFLNGELEEEVYMVVPPRLEQESSNKVFQLKKALYDNDHVEIEALRKILAKEFEVKDLGALRPDIAFAISTVSQYMHSPYEAHMNVVYKILQYLKGTPGKGLHFGKHDQFKIKAITDADWAGSIEDRRSTSGYCTFVFGNLITWRSKKQNVVARTSAEAKFRSIAHGICEVLWIKRVLEELKITIHPLAMMYCDNKATISISHNPVLHD</sequence>
<reference evidence="2 3" key="1">
    <citation type="journal article" date="2018" name="PLoS Genet.">
        <title>Population sequencing reveals clonal diversity and ancestral inbreeding in the grapevine cultivar Chardonnay.</title>
        <authorList>
            <person name="Roach M.J."/>
            <person name="Johnson D.L."/>
            <person name="Bohlmann J."/>
            <person name="van Vuuren H.J."/>
            <person name="Jones S.J."/>
            <person name="Pretorius I.S."/>
            <person name="Schmidt S.A."/>
            <person name="Borneman A.R."/>
        </authorList>
    </citation>
    <scope>NUCLEOTIDE SEQUENCE [LARGE SCALE GENOMIC DNA]</scope>
    <source>
        <strain evidence="3">cv. Chardonnay</strain>
        <tissue evidence="2">Leaf</tissue>
    </source>
</reference>
<dbReference type="InterPro" id="IPR013103">
    <property type="entry name" value="RVT_2"/>
</dbReference>